<dbReference type="InterPro" id="IPR018247">
    <property type="entry name" value="EF_Hand_1_Ca_BS"/>
</dbReference>
<evidence type="ECO:0000259" key="3">
    <source>
        <dbReference type="PROSITE" id="PS51416"/>
    </source>
</evidence>
<dbReference type="PROSITE" id="PS00018">
    <property type="entry name" value="EF_HAND_1"/>
    <property type="match status" value="2"/>
</dbReference>
<dbReference type="SUPFAM" id="SSF47473">
    <property type="entry name" value="EF-hand"/>
    <property type="match status" value="1"/>
</dbReference>
<keyword evidence="6" id="KW-1185">Reference proteome</keyword>
<dbReference type="Pfam" id="PF13499">
    <property type="entry name" value="EF-hand_7"/>
    <property type="match status" value="1"/>
</dbReference>
<dbReference type="Gene3D" id="1.10.238.10">
    <property type="entry name" value="EF-hand"/>
    <property type="match status" value="1"/>
</dbReference>
<evidence type="ECO:0008006" key="7">
    <source>
        <dbReference type="Google" id="ProtNLM"/>
    </source>
</evidence>
<dbReference type="SUPFAM" id="SSF159034">
    <property type="entry name" value="Mib/herc2 domain-like"/>
    <property type="match status" value="1"/>
</dbReference>
<dbReference type="PROSITE" id="PS50222">
    <property type="entry name" value="EF_HAND_2"/>
    <property type="match status" value="2"/>
</dbReference>
<dbReference type="InterPro" id="IPR011992">
    <property type="entry name" value="EF-hand-dom_pair"/>
</dbReference>
<dbReference type="Gene3D" id="2.30.30.40">
    <property type="entry name" value="SH3 Domains"/>
    <property type="match status" value="1"/>
</dbReference>
<dbReference type="InterPro" id="IPR010606">
    <property type="entry name" value="Mib_Herc2"/>
</dbReference>
<gene>
    <name evidence="4" type="ORF">GUITHDRAFT_142744</name>
</gene>
<dbReference type="EMBL" id="JH993031">
    <property type="protein sequence ID" value="EKX40427.1"/>
    <property type="molecule type" value="Genomic_DNA"/>
</dbReference>
<evidence type="ECO:0000313" key="6">
    <source>
        <dbReference type="Proteomes" id="UP000011087"/>
    </source>
</evidence>
<reference evidence="5" key="3">
    <citation type="submission" date="2016-03" db="UniProtKB">
        <authorList>
            <consortium name="EnsemblProtists"/>
        </authorList>
    </citation>
    <scope>IDENTIFICATION</scope>
</reference>
<evidence type="ECO:0000313" key="4">
    <source>
        <dbReference type="EMBL" id="EKX40427.1"/>
    </source>
</evidence>
<dbReference type="PROSITE" id="PS51416">
    <property type="entry name" value="MIB_HERC2"/>
    <property type="match status" value="1"/>
</dbReference>
<dbReference type="AlphaFoldDB" id="L1IWF5"/>
<dbReference type="InterPro" id="IPR037252">
    <property type="entry name" value="Mib_Herc2_sf"/>
</dbReference>
<keyword evidence="1" id="KW-0106">Calcium</keyword>
<dbReference type="Pfam" id="PF06701">
    <property type="entry name" value="MIB_HERC2"/>
    <property type="match status" value="1"/>
</dbReference>
<feature type="domain" description="EF-hand" evidence="2">
    <location>
        <begin position="80"/>
        <end position="115"/>
    </location>
</feature>
<organism evidence="4">
    <name type="scientific">Guillardia theta (strain CCMP2712)</name>
    <name type="common">Cryptophyte</name>
    <dbReference type="NCBI Taxonomy" id="905079"/>
    <lineage>
        <taxon>Eukaryota</taxon>
        <taxon>Cryptophyceae</taxon>
        <taxon>Pyrenomonadales</taxon>
        <taxon>Geminigeraceae</taxon>
        <taxon>Guillardia</taxon>
    </lineage>
</organism>
<dbReference type="GO" id="GO:0016567">
    <property type="term" value="P:protein ubiquitination"/>
    <property type="evidence" value="ECO:0007669"/>
    <property type="project" value="InterPro"/>
</dbReference>
<accession>L1IWF5</accession>
<proteinExistence type="predicted"/>
<dbReference type="GO" id="GO:0005509">
    <property type="term" value="F:calcium ion binding"/>
    <property type="evidence" value="ECO:0007669"/>
    <property type="project" value="InterPro"/>
</dbReference>
<feature type="domain" description="MIB/HERC2" evidence="3">
    <location>
        <begin position="149"/>
        <end position="223"/>
    </location>
</feature>
<evidence type="ECO:0000313" key="5">
    <source>
        <dbReference type="EnsemblProtists" id="EKX40427"/>
    </source>
</evidence>
<dbReference type="RefSeq" id="XP_005827407.1">
    <property type="nucleotide sequence ID" value="XM_005827350.1"/>
</dbReference>
<protein>
    <recommendedName>
        <fullName evidence="7">Calmodulin</fullName>
    </recommendedName>
</protein>
<dbReference type="CDD" id="cd00051">
    <property type="entry name" value="EFh"/>
    <property type="match status" value="1"/>
</dbReference>
<dbReference type="InterPro" id="IPR002048">
    <property type="entry name" value="EF_hand_dom"/>
</dbReference>
<name>L1IWF5_GUITC</name>
<dbReference type="GO" id="GO:0004842">
    <property type="term" value="F:ubiquitin-protein transferase activity"/>
    <property type="evidence" value="ECO:0007669"/>
    <property type="project" value="InterPro"/>
</dbReference>
<evidence type="ECO:0000259" key="2">
    <source>
        <dbReference type="PROSITE" id="PS50222"/>
    </source>
</evidence>
<reference evidence="6" key="2">
    <citation type="submission" date="2012-11" db="EMBL/GenBank/DDBJ databases">
        <authorList>
            <person name="Kuo A."/>
            <person name="Curtis B.A."/>
            <person name="Tanifuji G."/>
            <person name="Burki F."/>
            <person name="Gruber A."/>
            <person name="Irimia M."/>
            <person name="Maruyama S."/>
            <person name="Arias M.C."/>
            <person name="Ball S.G."/>
            <person name="Gile G.H."/>
            <person name="Hirakawa Y."/>
            <person name="Hopkins J.F."/>
            <person name="Rensing S.A."/>
            <person name="Schmutz J."/>
            <person name="Symeonidi A."/>
            <person name="Elias M."/>
            <person name="Eveleigh R.J."/>
            <person name="Herman E.K."/>
            <person name="Klute M.J."/>
            <person name="Nakayama T."/>
            <person name="Obornik M."/>
            <person name="Reyes-Prieto A."/>
            <person name="Armbrust E.V."/>
            <person name="Aves S.J."/>
            <person name="Beiko R.G."/>
            <person name="Coutinho P."/>
            <person name="Dacks J.B."/>
            <person name="Durnford D.G."/>
            <person name="Fast N.M."/>
            <person name="Green B.R."/>
            <person name="Grisdale C."/>
            <person name="Hempe F."/>
            <person name="Henrissat B."/>
            <person name="Hoppner M.P."/>
            <person name="Ishida K.-I."/>
            <person name="Kim E."/>
            <person name="Koreny L."/>
            <person name="Kroth P.G."/>
            <person name="Liu Y."/>
            <person name="Malik S.-B."/>
            <person name="Maier U.G."/>
            <person name="McRose D."/>
            <person name="Mock T."/>
            <person name="Neilson J.A."/>
            <person name="Onodera N.T."/>
            <person name="Poole A.M."/>
            <person name="Pritham E.J."/>
            <person name="Richards T.A."/>
            <person name="Rocap G."/>
            <person name="Roy S.W."/>
            <person name="Sarai C."/>
            <person name="Schaack S."/>
            <person name="Shirato S."/>
            <person name="Slamovits C.H."/>
            <person name="Spencer D.F."/>
            <person name="Suzuki S."/>
            <person name="Worden A.Z."/>
            <person name="Zauner S."/>
            <person name="Barry K."/>
            <person name="Bell C."/>
            <person name="Bharti A.K."/>
            <person name="Crow J.A."/>
            <person name="Grimwood J."/>
            <person name="Kramer R."/>
            <person name="Lindquist E."/>
            <person name="Lucas S."/>
            <person name="Salamov A."/>
            <person name="McFadden G.I."/>
            <person name="Lane C.E."/>
            <person name="Keeling P.J."/>
            <person name="Gray M.W."/>
            <person name="Grigoriev I.V."/>
            <person name="Archibald J.M."/>
        </authorList>
    </citation>
    <scope>NUCLEOTIDE SEQUENCE</scope>
    <source>
        <strain evidence="6">CCMP2712</strain>
    </source>
</reference>
<dbReference type="SMART" id="SM00054">
    <property type="entry name" value="EFh"/>
    <property type="match status" value="2"/>
</dbReference>
<dbReference type="OrthoDB" id="2122982at2759"/>
<reference evidence="4 6" key="1">
    <citation type="journal article" date="2012" name="Nature">
        <title>Algal genomes reveal evolutionary mosaicism and the fate of nucleomorphs.</title>
        <authorList>
            <consortium name="DOE Joint Genome Institute"/>
            <person name="Curtis B.A."/>
            <person name="Tanifuji G."/>
            <person name="Burki F."/>
            <person name="Gruber A."/>
            <person name="Irimia M."/>
            <person name="Maruyama S."/>
            <person name="Arias M.C."/>
            <person name="Ball S.G."/>
            <person name="Gile G.H."/>
            <person name="Hirakawa Y."/>
            <person name="Hopkins J.F."/>
            <person name="Kuo A."/>
            <person name="Rensing S.A."/>
            <person name="Schmutz J."/>
            <person name="Symeonidi A."/>
            <person name="Elias M."/>
            <person name="Eveleigh R.J."/>
            <person name="Herman E.K."/>
            <person name="Klute M.J."/>
            <person name="Nakayama T."/>
            <person name="Obornik M."/>
            <person name="Reyes-Prieto A."/>
            <person name="Armbrust E.V."/>
            <person name="Aves S.J."/>
            <person name="Beiko R.G."/>
            <person name="Coutinho P."/>
            <person name="Dacks J.B."/>
            <person name="Durnford D.G."/>
            <person name="Fast N.M."/>
            <person name="Green B.R."/>
            <person name="Grisdale C.J."/>
            <person name="Hempel F."/>
            <person name="Henrissat B."/>
            <person name="Hoppner M.P."/>
            <person name="Ishida K."/>
            <person name="Kim E."/>
            <person name="Koreny L."/>
            <person name="Kroth P.G."/>
            <person name="Liu Y."/>
            <person name="Malik S.B."/>
            <person name="Maier U.G."/>
            <person name="McRose D."/>
            <person name="Mock T."/>
            <person name="Neilson J.A."/>
            <person name="Onodera N.T."/>
            <person name="Poole A.M."/>
            <person name="Pritham E.J."/>
            <person name="Richards T.A."/>
            <person name="Rocap G."/>
            <person name="Roy S.W."/>
            <person name="Sarai C."/>
            <person name="Schaack S."/>
            <person name="Shirato S."/>
            <person name="Slamovits C.H."/>
            <person name="Spencer D.F."/>
            <person name="Suzuki S."/>
            <person name="Worden A.Z."/>
            <person name="Zauner S."/>
            <person name="Barry K."/>
            <person name="Bell C."/>
            <person name="Bharti A.K."/>
            <person name="Crow J.A."/>
            <person name="Grimwood J."/>
            <person name="Kramer R."/>
            <person name="Lindquist E."/>
            <person name="Lucas S."/>
            <person name="Salamov A."/>
            <person name="McFadden G.I."/>
            <person name="Lane C.E."/>
            <person name="Keeling P.J."/>
            <person name="Gray M.W."/>
            <person name="Grigoriev I.V."/>
            <person name="Archibald J.M."/>
        </authorList>
    </citation>
    <scope>NUCLEOTIDE SEQUENCE</scope>
    <source>
        <strain evidence="4 6">CCMP2712</strain>
    </source>
</reference>
<dbReference type="EnsemblProtists" id="EKX40427">
    <property type="protein sequence ID" value="EKX40427"/>
    <property type="gene ID" value="GUITHDRAFT_142744"/>
</dbReference>
<dbReference type="HOGENOM" id="CLU_967895_0_0_1"/>
<feature type="domain" description="EF-hand" evidence="2">
    <location>
        <begin position="43"/>
        <end position="78"/>
    </location>
</feature>
<sequence length="288" mass="33326">MADKDAKRAYVKSLVEKYAHSARGKLTSQEVSYMMKEMDGMPPLPTEVRWVMDMADSNRDGHIDEDELCDALEQYESFIARKTDISQVIDKHDTDKNRKLDPEEIKQIMIDVSSYFIKDEDVEYASECYNSLLETSTFSGVKLECCFVQEKNACPSHDFKVMRGPSWQWGMQDGGRGNEGVIFQDSLTEEREGWVNVKWDDLEITDAYGYKTTKYGLRCNYRIKDAYDLVYVAGKCPCRSGTEQRMKLALVKAITMWESHKETEMENEPMLKVTRRLESLLKPVQSLF</sequence>
<dbReference type="KEGG" id="gtt:GUITHDRAFT_142744"/>
<dbReference type="PaxDb" id="55529-EKX40427"/>
<evidence type="ECO:0000256" key="1">
    <source>
        <dbReference type="ARBA" id="ARBA00022837"/>
    </source>
</evidence>
<dbReference type="GeneID" id="19046992"/>
<dbReference type="Proteomes" id="UP000011087">
    <property type="component" value="Unassembled WGS sequence"/>
</dbReference>